<dbReference type="PANTHER" id="PTHR43968:SF6">
    <property type="entry name" value="GLUTATHIONE S-TRANSFERASE OMEGA"/>
    <property type="match status" value="1"/>
</dbReference>
<dbReference type="PANTHER" id="PTHR43968">
    <property type="match status" value="1"/>
</dbReference>
<sequence length="238" mass="27738">MQEMELHVHYLCPYAQRALYVKAFKNINCQIIEQDLSIKSPSLYNINPLGKVPSLLYIRDGRRYKLYESIQVCQFLDSFPGPSLYPKIGDIIDPLAKAQIDMALKNEIDVFVSAFIPFWWKTPTEKDKQFALKVVSIANKRVQGGRYYMTEELGDVLTMADIALFPFVERIWALKESFLSEMVEGLNLSSLWQWYHRMISHVWIQQYLAPAHRLRKVLSLIKENKYPGLALPVTIYDQ</sequence>
<dbReference type="Pfam" id="PF13417">
    <property type="entry name" value="GST_N_3"/>
    <property type="match status" value="1"/>
</dbReference>
<dbReference type="InterPro" id="IPR004045">
    <property type="entry name" value="Glutathione_S-Trfase_N"/>
</dbReference>
<accession>A0A1R2AWS9</accession>
<proteinExistence type="predicted"/>
<dbReference type="EMBL" id="MPUH01001273">
    <property type="protein sequence ID" value="OMJ68850.1"/>
    <property type="molecule type" value="Genomic_DNA"/>
</dbReference>
<keyword evidence="4" id="KW-1185">Reference proteome</keyword>
<organism evidence="3 4">
    <name type="scientific">Stentor coeruleus</name>
    <dbReference type="NCBI Taxonomy" id="5963"/>
    <lineage>
        <taxon>Eukaryota</taxon>
        <taxon>Sar</taxon>
        <taxon>Alveolata</taxon>
        <taxon>Ciliophora</taxon>
        <taxon>Postciliodesmatophora</taxon>
        <taxon>Heterotrichea</taxon>
        <taxon>Heterotrichida</taxon>
        <taxon>Stentoridae</taxon>
        <taxon>Stentor</taxon>
    </lineage>
</organism>
<dbReference type="Gene3D" id="3.40.30.10">
    <property type="entry name" value="Glutaredoxin"/>
    <property type="match status" value="1"/>
</dbReference>
<dbReference type="GO" id="GO:0005737">
    <property type="term" value="C:cytoplasm"/>
    <property type="evidence" value="ECO:0007669"/>
    <property type="project" value="TreeGrafter"/>
</dbReference>
<evidence type="ECO:0000259" key="1">
    <source>
        <dbReference type="PROSITE" id="PS50404"/>
    </source>
</evidence>
<comment type="caution">
    <text evidence="3">The sequence shown here is derived from an EMBL/GenBank/DDBJ whole genome shotgun (WGS) entry which is preliminary data.</text>
</comment>
<dbReference type="InterPro" id="IPR010987">
    <property type="entry name" value="Glutathione-S-Trfase_C-like"/>
</dbReference>
<name>A0A1R2AWS9_9CILI</name>
<dbReference type="OrthoDB" id="4951845at2759"/>
<evidence type="ECO:0000259" key="2">
    <source>
        <dbReference type="PROSITE" id="PS50405"/>
    </source>
</evidence>
<dbReference type="SUPFAM" id="SSF52833">
    <property type="entry name" value="Thioredoxin-like"/>
    <property type="match status" value="1"/>
</dbReference>
<dbReference type="SUPFAM" id="SSF47616">
    <property type="entry name" value="GST C-terminal domain-like"/>
    <property type="match status" value="1"/>
</dbReference>
<feature type="domain" description="GST N-terminal" evidence="1">
    <location>
        <begin position="2"/>
        <end position="84"/>
    </location>
</feature>
<dbReference type="InterPro" id="IPR036282">
    <property type="entry name" value="Glutathione-S-Trfase_C_sf"/>
</dbReference>
<dbReference type="PROSITE" id="PS50404">
    <property type="entry name" value="GST_NTER"/>
    <property type="match status" value="1"/>
</dbReference>
<dbReference type="InterPro" id="IPR040079">
    <property type="entry name" value="Glutathione_S-Trfase"/>
</dbReference>
<dbReference type="Proteomes" id="UP000187209">
    <property type="component" value="Unassembled WGS sequence"/>
</dbReference>
<feature type="domain" description="GST C-terminal" evidence="2">
    <location>
        <begin position="93"/>
        <end position="228"/>
    </location>
</feature>
<gene>
    <name evidence="3" type="ORF">SteCoe_33588</name>
</gene>
<dbReference type="InterPro" id="IPR036249">
    <property type="entry name" value="Thioredoxin-like_sf"/>
</dbReference>
<reference evidence="3 4" key="1">
    <citation type="submission" date="2016-11" db="EMBL/GenBank/DDBJ databases">
        <title>The macronuclear genome of Stentor coeruleus: a giant cell with tiny introns.</title>
        <authorList>
            <person name="Slabodnick M."/>
            <person name="Ruby J.G."/>
            <person name="Reiff S.B."/>
            <person name="Swart E.C."/>
            <person name="Gosai S."/>
            <person name="Prabakaran S."/>
            <person name="Witkowska E."/>
            <person name="Larue G.E."/>
            <person name="Fisher S."/>
            <person name="Freeman R.M."/>
            <person name="Gunawardena J."/>
            <person name="Chu W."/>
            <person name="Stover N.A."/>
            <person name="Gregory B.D."/>
            <person name="Nowacki M."/>
            <person name="Derisi J."/>
            <person name="Roy S.W."/>
            <person name="Marshall W.F."/>
            <person name="Sood P."/>
        </authorList>
    </citation>
    <scope>NUCLEOTIDE SEQUENCE [LARGE SCALE GENOMIC DNA]</scope>
    <source>
        <strain evidence="3">WM001</strain>
    </source>
</reference>
<dbReference type="PROSITE" id="PS50405">
    <property type="entry name" value="GST_CTER"/>
    <property type="match status" value="1"/>
</dbReference>
<evidence type="ECO:0000313" key="3">
    <source>
        <dbReference type="EMBL" id="OMJ68850.1"/>
    </source>
</evidence>
<dbReference type="AlphaFoldDB" id="A0A1R2AWS9"/>
<dbReference type="InterPro" id="IPR050983">
    <property type="entry name" value="GST_Omega/HSP26"/>
</dbReference>
<protein>
    <recommendedName>
        <fullName evidence="5">GST N-terminal domain-containing protein</fullName>
    </recommendedName>
</protein>
<dbReference type="CDD" id="cd00299">
    <property type="entry name" value="GST_C_family"/>
    <property type="match status" value="1"/>
</dbReference>
<dbReference type="SFLD" id="SFLDS00019">
    <property type="entry name" value="Glutathione_Transferase_(cytos"/>
    <property type="match status" value="1"/>
</dbReference>
<dbReference type="Gene3D" id="1.20.1050.10">
    <property type="match status" value="1"/>
</dbReference>
<evidence type="ECO:0000313" key="4">
    <source>
        <dbReference type="Proteomes" id="UP000187209"/>
    </source>
</evidence>
<evidence type="ECO:0008006" key="5">
    <source>
        <dbReference type="Google" id="ProtNLM"/>
    </source>
</evidence>